<proteinExistence type="predicted"/>
<feature type="transmembrane region" description="Helical" evidence="1">
    <location>
        <begin position="91"/>
        <end position="109"/>
    </location>
</feature>
<evidence type="ECO:0000313" key="3">
    <source>
        <dbReference type="Proteomes" id="UP001215151"/>
    </source>
</evidence>
<keyword evidence="1" id="KW-0812">Transmembrane</keyword>
<protein>
    <submittedName>
        <fullName evidence="2">Uncharacterized protein</fullName>
    </submittedName>
</protein>
<keyword evidence="1" id="KW-1133">Transmembrane helix</keyword>
<feature type="transmembrane region" description="Helical" evidence="1">
    <location>
        <begin position="152"/>
        <end position="174"/>
    </location>
</feature>
<accession>A0AAD7TZS7</accession>
<name>A0AAD7TZS7_9APHY</name>
<evidence type="ECO:0000313" key="2">
    <source>
        <dbReference type="EMBL" id="KAJ8494439.1"/>
    </source>
</evidence>
<dbReference type="AlphaFoldDB" id="A0AAD7TZS7"/>
<organism evidence="2 3">
    <name type="scientific">Trametes cubensis</name>
    <dbReference type="NCBI Taxonomy" id="1111947"/>
    <lineage>
        <taxon>Eukaryota</taxon>
        <taxon>Fungi</taxon>
        <taxon>Dikarya</taxon>
        <taxon>Basidiomycota</taxon>
        <taxon>Agaricomycotina</taxon>
        <taxon>Agaricomycetes</taxon>
        <taxon>Polyporales</taxon>
        <taxon>Polyporaceae</taxon>
        <taxon>Trametes</taxon>
    </lineage>
</organism>
<comment type="caution">
    <text evidence="2">The sequence shown here is derived from an EMBL/GenBank/DDBJ whole genome shotgun (WGS) entry which is preliminary data.</text>
</comment>
<sequence length="321" mass="34820">MSLSRSLSLAGSFAGAVCNLAFALRLLALSRSLGWESESEWESSIDVWAVDSVRLVWGLLFAYFAAAAASCFIGFIGIAKHIRLFVRIYRDYSIADFVFVTLATLSVSYTTFSSPSVRSTVCEELSRHPELMRDMGEMGLSLENCEQWFERAVVAVLGVMFILIVVRLHIVIALSQYYRHISRELIAGARATLLGLRPIKTDVPLQRIYLVPTPTSPSCAPTTGSRSHHFAASPESGKNDVTVYATVPIGGYVGGGCPQDARHGGMDNDDARQCRRISAGAPAFTLTFALPRADAFALALPQASLVWSDKCLATDAAAVDE</sequence>
<dbReference type="Proteomes" id="UP001215151">
    <property type="component" value="Unassembled WGS sequence"/>
</dbReference>
<reference evidence="2" key="1">
    <citation type="submission" date="2022-11" db="EMBL/GenBank/DDBJ databases">
        <title>Genome Sequence of Cubamyces cubensis.</title>
        <authorList>
            <person name="Buettner E."/>
        </authorList>
    </citation>
    <scope>NUCLEOTIDE SEQUENCE</scope>
    <source>
        <strain evidence="2">MPL-01</strain>
    </source>
</reference>
<keyword evidence="1" id="KW-0472">Membrane</keyword>
<feature type="transmembrane region" description="Helical" evidence="1">
    <location>
        <begin position="55"/>
        <end position="79"/>
    </location>
</feature>
<keyword evidence="3" id="KW-1185">Reference proteome</keyword>
<dbReference type="EMBL" id="JAPEVG010000036">
    <property type="protein sequence ID" value="KAJ8494439.1"/>
    <property type="molecule type" value="Genomic_DNA"/>
</dbReference>
<gene>
    <name evidence="2" type="ORF">ONZ51_g2354</name>
</gene>
<evidence type="ECO:0000256" key="1">
    <source>
        <dbReference type="SAM" id="Phobius"/>
    </source>
</evidence>